<dbReference type="EMBL" id="JAIZAY010000023">
    <property type="protein sequence ID" value="KAJ8019682.1"/>
    <property type="molecule type" value="Genomic_DNA"/>
</dbReference>
<reference evidence="3" key="1">
    <citation type="submission" date="2021-10" db="EMBL/GenBank/DDBJ databases">
        <title>Tropical sea cucumber genome reveals ecological adaptation and Cuvierian tubules defense mechanism.</title>
        <authorList>
            <person name="Chen T."/>
        </authorList>
    </citation>
    <scope>NUCLEOTIDE SEQUENCE</scope>
    <source>
        <strain evidence="3">Nanhai2018</strain>
        <tissue evidence="3">Muscle</tissue>
    </source>
</reference>
<evidence type="ECO:0000313" key="4">
    <source>
        <dbReference type="Proteomes" id="UP001152320"/>
    </source>
</evidence>
<keyword evidence="4" id="KW-1185">Reference proteome</keyword>
<dbReference type="PANTHER" id="PTHR23342:SF0">
    <property type="entry name" value="N-ACETYLGLUTAMATE SYNTHASE, MITOCHONDRIAL"/>
    <property type="match status" value="1"/>
</dbReference>
<dbReference type="GO" id="GO:0006526">
    <property type="term" value="P:L-arginine biosynthetic process"/>
    <property type="evidence" value="ECO:0007669"/>
    <property type="project" value="TreeGrafter"/>
</dbReference>
<dbReference type="PANTHER" id="PTHR23342">
    <property type="entry name" value="N-ACETYLGLUTAMATE SYNTHASE"/>
    <property type="match status" value="1"/>
</dbReference>
<dbReference type="InterPro" id="IPR006855">
    <property type="entry name" value="Vertebrate-like_GNAT_dom"/>
</dbReference>
<keyword evidence="1" id="KW-0808">Transferase</keyword>
<dbReference type="Pfam" id="PF00696">
    <property type="entry name" value="AA_kinase"/>
    <property type="match status" value="1"/>
</dbReference>
<proteinExistence type="predicted"/>
<dbReference type="PROSITE" id="PS51731">
    <property type="entry name" value="GNAT_NAGS"/>
    <property type="match status" value="1"/>
</dbReference>
<dbReference type="InterPro" id="IPR001048">
    <property type="entry name" value="Asp/Glu/Uridylate_kinase"/>
</dbReference>
<organism evidence="3 4">
    <name type="scientific">Holothuria leucospilota</name>
    <name type="common">Black long sea cucumber</name>
    <name type="synonym">Mertensiothuria leucospilota</name>
    <dbReference type="NCBI Taxonomy" id="206669"/>
    <lineage>
        <taxon>Eukaryota</taxon>
        <taxon>Metazoa</taxon>
        <taxon>Echinodermata</taxon>
        <taxon>Eleutherozoa</taxon>
        <taxon>Echinozoa</taxon>
        <taxon>Holothuroidea</taxon>
        <taxon>Aspidochirotacea</taxon>
        <taxon>Aspidochirotida</taxon>
        <taxon>Holothuriidae</taxon>
        <taxon>Holothuria</taxon>
    </lineage>
</organism>
<protein>
    <submittedName>
        <fullName evidence="3">N-acetylglutamate synthase, mitochondrial</fullName>
    </submittedName>
</protein>
<dbReference type="AlphaFoldDB" id="A0A9Q1BCL4"/>
<dbReference type="GO" id="GO:0006536">
    <property type="term" value="P:glutamate metabolic process"/>
    <property type="evidence" value="ECO:0007669"/>
    <property type="project" value="TreeGrafter"/>
</dbReference>
<evidence type="ECO:0000259" key="2">
    <source>
        <dbReference type="PROSITE" id="PS51731"/>
    </source>
</evidence>
<dbReference type="Proteomes" id="UP001152320">
    <property type="component" value="Chromosome 23"/>
</dbReference>
<dbReference type="OrthoDB" id="438291at2759"/>
<dbReference type="Gene3D" id="3.40.1160.10">
    <property type="entry name" value="Acetylglutamate kinase-like"/>
    <property type="match status" value="1"/>
</dbReference>
<accession>A0A9Q1BCL4</accession>
<evidence type="ECO:0000313" key="3">
    <source>
        <dbReference type="EMBL" id="KAJ8019682.1"/>
    </source>
</evidence>
<sequence>MALMLFHTRSLYSGHVCKLCATGRCLQQCSCKASKSPQLLKSAWNFYTSHQQTFSTRPSLFRQLMGDKRGALWNLWRVPDMHRSQNGYMLQWQQYKSDYLKWSGTQTRWNSHFLPGLNHDLRRFLEEVGTDPKEARYWLKQFQRLSSIPSKPFAVVLVDQKIFQKPDMLEALSSNLAFLHRNDMKILVVHGAEIPPDGQLSDQELQAIRRQVTTETMKMVNCLEANGAQAHPLFSGSNVFRAEADNGSSKGVIIDVNTEPLTWCIESGHIPVVSSIGETASSQLVCVDASQATYEIAKAVQPIKVLLLNDKGGLLDGSNKVIKHVHVPADVEAISSQDWCNAHYQEKLRSISALLSDLPPLSSVVITSANTILPELFTHHGSGTLFKNTERIYKVKSLADVDQERLTSLVTRSFNKMLRSNYLESIAGKIHTIYISEAYNAVAIITNEEGVDGIPYLDKFAVSTQIQGEGTSDVLWDELRSDYPSLFWRSKNVNKINAWYFKRCEGSWSNHMWTVFWYGVSNPKMSYGIVDWAVNHKSSFLEADEEEDFTAVSEVGEPW</sequence>
<dbReference type="GO" id="GO:0004042">
    <property type="term" value="F:L-glutamate N-acetyltransferase activity"/>
    <property type="evidence" value="ECO:0007669"/>
    <property type="project" value="TreeGrafter"/>
</dbReference>
<name>A0A9Q1BCL4_HOLLE</name>
<dbReference type="Gene3D" id="3.40.630.30">
    <property type="match status" value="1"/>
</dbReference>
<dbReference type="GO" id="GO:0005759">
    <property type="term" value="C:mitochondrial matrix"/>
    <property type="evidence" value="ECO:0007669"/>
    <property type="project" value="TreeGrafter"/>
</dbReference>
<evidence type="ECO:0000256" key="1">
    <source>
        <dbReference type="ARBA" id="ARBA00022679"/>
    </source>
</evidence>
<comment type="caution">
    <text evidence="3">The sequence shown here is derived from an EMBL/GenBank/DDBJ whole genome shotgun (WGS) entry which is preliminary data.</text>
</comment>
<dbReference type="Pfam" id="PF04768">
    <property type="entry name" value="NAT"/>
    <property type="match status" value="1"/>
</dbReference>
<gene>
    <name evidence="3" type="ORF">HOLleu_41359</name>
</gene>
<feature type="domain" description="N-acetyltransferase" evidence="2">
    <location>
        <begin position="390"/>
        <end position="541"/>
    </location>
</feature>
<dbReference type="CDD" id="cd04264">
    <property type="entry name" value="DUF619-NAGS"/>
    <property type="match status" value="1"/>
</dbReference>
<dbReference type="SUPFAM" id="SSF53633">
    <property type="entry name" value="Carbamate kinase-like"/>
    <property type="match status" value="1"/>
</dbReference>
<dbReference type="InterPro" id="IPR036393">
    <property type="entry name" value="AceGlu_kinase-like_sf"/>
</dbReference>